<evidence type="ECO:0000313" key="5">
    <source>
        <dbReference type="EMBL" id="GJM52391.1"/>
    </source>
</evidence>
<dbReference type="RefSeq" id="WP_264845824.1">
    <property type="nucleotide sequence ID" value="NZ_BPMA01000016.1"/>
</dbReference>
<name>A0AAV5APK6_9FLAO</name>
<accession>A0AAV5APK6</accession>
<dbReference type="InterPro" id="IPR011249">
    <property type="entry name" value="Metalloenz_LuxS/M16"/>
</dbReference>
<dbReference type="GO" id="GO:0046872">
    <property type="term" value="F:metal ion binding"/>
    <property type="evidence" value="ECO:0007669"/>
    <property type="project" value="InterPro"/>
</dbReference>
<evidence type="ECO:0000313" key="6">
    <source>
        <dbReference type="Proteomes" id="UP001207736"/>
    </source>
</evidence>
<dbReference type="AlphaFoldDB" id="A0AAV5APK6"/>
<evidence type="ECO:0000256" key="1">
    <source>
        <dbReference type="SAM" id="SignalP"/>
    </source>
</evidence>
<feature type="domain" description="Peptidase M16 C-terminal" evidence="3">
    <location>
        <begin position="197"/>
        <end position="377"/>
    </location>
</feature>
<dbReference type="EMBL" id="BQKB01000013">
    <property type="protein sequence ID" value="GJM52391.1"/>
    <property type="molecule type" value="Genomic_DNA"/>
</dbReference>
<dbReference type="Pfam" id="PF05193">
    <property type="entry name" value="Peptidase_M16_C"/>
    <property type="match status" value="1"/>
</dbReference>
<organism evidence="4 6">
    <name type="scientific">Capnocytophaga catalasegens</name>
    <dbReference type="NCBI Taxonomy" id="1004260"/>
    <lineage>
        <taxon>Bacteria</taxon>
        <taxon>Pseudomonadati</taxon>
        <taxon>Bacteroidota</taxon>
        <taxon>Flavobacteriia</taxon>
        <taxon>Flavobacteriales</taxon>
        <taxon>Flavobacteriaceae</taxon>
        <taxon>Capnocytophaga</taxon>
    </lineage>
</organism>
<evidence type="ECO:0000259" key="2">
    <source>
        <dbReference type="Pfam" id="PF00675"/>
    </source>
</evidence>
<dbReference type="InterPro" id="IPR011765">
    <property type="entry name" value="Pept_M16_N"/>
</dbReference>
<keyword evidence="7" id="KW-1185">Reference proteome</keyword>
<dbReference type="Proteomes" id="UP001208692">
    <property type="component" value="Unassembled WGS sequence"/>
</dbReference>
<dbReference type="EMBL" id="BQKA01000006">
    <property type="protein sequence ID" value="GJM49241.1"/>
    <property type="molecule type" value="Genomic_DNA"/>
</dbReference>
<dbReference type="PANTHER" id="PTHR11851">
    <property type="entry name" value="METALLOPROTEASE"/>
    <property type="match status" value="1"/>
</dbReference>
<dbReference type="Proteomes" id="UP001207736">
    <property type="component" value="Unassembled WGS sequence"/>
</dbReference>
<dbReference type="Gene3D" id="3.30.830.10">
    <property type="entry name" value="Metalloenzyme, LuxS/M16 peptidase-like"/>
    <property type="match status" value="2"/>
</dbReference>
<feature type="domain" description="Peptidase M16 N-terminal" evidence="2">
    <location>
        <begin position="57"/>
        <end position="179"/>
    </location>
</feature>
<feature type="chain" id="PRO_5043562644" evidence="1">
    <location>
        <begin position="20"/>
        <end position="474"/>
    </location>
</feature>
<dbReference type="PANTHER" id="PTHR11851:SF224">
    <property type="entry name" value="PROCESSING PROTEASE"/>
    <property type="match status" value="1"/>
</dbReference>
<proteinExistence type="predicted"/>
<dbReference type="InterPro" id="IPR050361">
    <property type="entry name" value="MPP/UQCRC_Complex"/>
</dbReference>
<gene>
    <name evidence="4" type="ORF">RCZ15_02160</name>
    <name evidence="5" type="ORF">RCZ16_07080</name>
</gene>
<protein>
    <submittedName>
        <fullName evidence="4">Peptidase M16</fullName>
    </submittedName>
</protein>
<dbReference type="Pfam" id="PF00675">
    <property type="entry name" value="Peptidase_M16"/>
    <property type="match status" value="1"/>
</dbReference>
<comment type="caution">
    <text evidence="4">The sequence shown here is derived from an EMBL/GenBank/DDBJ whole genome shotgun (WGS) entry which is preliminary data.</text>
</comment>
<feature type="signal peptide" evidence="1">
    <location>
        <begin position="1"/>
        <end position="19"/>
    </location>
</feature>
<dbReference type="SUPFAM" id="SSF63411">
    <property type="entry name" value="LuxS/MPP-like metallohydrolase"/>
    <property type="match status" value="2"/>
</dbReference>
<evidence type="ECO:0000313" key="4">
    <source>
        <dbReference type="EMBL" id="GJM49241.1"/>
    </source>
</evidence>
<sequence length="474" mass="52856">MKKLCIIGAFLLTSQAMTAQIDRSQMPHSGNTPTINLGAPTTYKLPNGLTLMVVENHKLPQISVSLSMDASPSDERNKPGVALLTSSLLGKGTKNMDKDTFNEEVEFLGGSVSVSTRSARASSLSRYFPRIMELFADAALNPVFSQEELEKERAKAIEGLKAGENSTQAVADRVNSALVYTTNHPYGKYETEASLKNVTLNDVINFYKENFSPANAYMIIIGDIKAEEAKQLVEKYFLNWLPATALKTSLYKPKDVQYTQINFIDMPNAVQSELNVFNLQNLKMADKDYFPTLIMNYILGGGFGSYINLNLREKNAFTYGARSSIHTDKWTDATFSVSTKVRNEVTGAAIEEIIKEIKRIQTEDVSAEKLAEAKAQYLGSFIMSTENPATIARFALNIEVQKLPKDFYTNYIKNIEAVTAADVKRVANKYIKINNLRFVVVGKKADVAPQLEKMKFNGKAFPVFYFDKFANKTK</sequence>
<keyword evidence="1" id="KW-0732">Signal</keyword>
<evidence type="ECO:0000259" key="3">
    <source>
        <dbReference type="Pfam" id="PF05193"/>
    </source>
</evidence>
<evidence type="ECO:0000313" key="7">
    <source>
        <dbReference type="Proteomes" id="UP001208692"/>
    </source>
</evidence>
<reference evidence="4 7" key="1">
    <citation type="submission" date="2021-11" db="EMBL/GenBank/DDBJ databases">
        <title>Draft genome sequence of Capnocytophaga sp. strain KC07075 isolated from cat oral cavity.</title>
        <authorList>
            <person name="Suzuki M."/>
            <person name="Imaoka K."/>
            <person name="Kimura M."/>
            <person name="Morikawa S."/>
            <person name="Maeda K."/>
        </authorList>
    </citation>
    <scope>NUCLEOTIDE SEQUENCE</scope>
    <source>
        <strain evidence="4">KC07075</strain>
        <strain evidence="5 7">KC07079</strain>
    </source>
</reference>
<dbReference type="InterPro" id="IPR007863">
    <property type="entry name" value="Peptidase_M16_C"/>
</dbReference>